<evidence type="ECO:0000256" key="6">
    <source>
        <dbReference type="ARBA" id="ARBA00023136"/>
    </source>
</evidence>
<comment type="caution">
    <text evidence="9">The sequence shown here is derived from an EMBL/GenBank/DDBJ whole genome shotgun (WGS) entry which is preliminary data.</text>
</comment>
<feature type="domain" description="Major facilitator superfamily (MFS) profile" evidence="8">
    <location>
        <begin position="23"/>
        <end position="409"/>
    </location>
</feature>
<evidence type="ECO:0000313" key="10">
    <source>
        <dbReference type="Proteomes" id="UP000605099"/>
    </source>
</evidence>
<accession>A0ABQ2JDA8</accession>
<reference evidence="10" key="1">
    <citation type="journal article" date="2019" name="Int. J. Syst. Evol. Microbiol.">
        <title>The Global Catalogue of Microorganisms (GCM) 10K type strain sequencing project: providing services to taxonomists for standard genome sequencing and annotation.</title>
        <authorList>
            <consortium name="The Broad Institute Genomics Platform"/>
            <consortium name="The Broad Institute Genome Sequencing Center for Infectious Disease"/>
            <person name="Wu L."/>
            <person name="Ma J."/>
        </authorList>
    </citation>
    <scope>NUCLEOTIDE SEQUENCE [LARGE SCALE GENOMIC DNA]</scope>
    <source>
        <strain evidence="10">CGMCC 1.6784</strain>
    </source>
</reference>
<keyword evidence="6 7" id="KW-0472">Membrane</keyword>
<dbReference type="PANTHER" id="PTHR23513:SF11">
    <property type="entry name" value="STAPHYLOFERRIN A TRANSPORTER"/>
    <property type="match status" value="1"/>
</dbReference>
<dbReference type="EMBL" id="BMLK01000004">
    <property type="protein sequence ID" value="GGN45236.1"/>
    <property type="molecule type" value="Genomic_DNA"/>
</dbReference>
<feature type="transmembrane region" description="Helical" evidence="7">
    <location>
        <begin position="175"/>
        <end position="201"/>
    </location>
</feature>
<dbReference type="InterPro" id="IPR020846">
    <property type="entry name" value="MFS_dom"/>
</dbReference>
<evidence type="ECO:0000256" key="7">
    <source>
        <dbReference type="SAM" id="Phobius"/>
    </source>
</evidence>
<feature type="transmembrane region" description="Helical" evidence="7">
    <location>
        <begin position="27"/>
        <end position="47"/>
    </location>
</feature>
<evidence type="ECO:0000259" key="8">
    <source>
        <dbReference type="PROSITE" id="PS50850"/>
    </source>
</evidence>
<feature type="transmembrane region" description="Helical" evidence="7">
    <location>
        <begin position="356"/>
        <end position="376"/>
    </location>
</feature>
<keyword evidence="10" id="KW-1185">Reference proteome</keyword>
<comment type="subcellular location">
    <subcellularLocation>
        <location evidence="1">Cell membrane</location>
        <topology evidence="1">Multi-pass membrane protein</topology>
    </subcellularLocation>
</comment>
<evidence type="ECO:0000313" key="9">
    <source>
        <dbReference type="EMBL" id="GGN45236.1"/>
    </source>
</evidence>
<dbReference type="CDD" id="cd06173">
    <property type="entry name" value="MFS_MefA_like"/>
    <property type="match status" value="1"/>
</dbReference>
<keyword evidence="5 7" id="KW-1133">Transmembrane helix</keyword>
<evidence type="ECO:0000256" key="2">
    <source>
        <dbReference type="ARBA" id="ARBA00022448"/>
    </source>
</evidence>
<dbReference type="InterPro" id="IPR036259">
    <property type="entry name" value="MFS_trans_sf"/>
</dbReference>
<dbReference type="PROSITE" id="PS50850">
    <property type="entry name" value="MFS"/>
    <property type="match status" value="1"/>
</dbReference>
<evidence type="ECO:0000256" key="1">
    <source>
        <dbReference type="ARBA" id="ARBA00004651"/>
    </source>
</evidence>
<dbReference type="SUPFAM" id="SSF103473">
    <property type="entry name" value="MFS general substrate transporter"/>
    <property type="match status" value="1"/>
</dbReference>
<evidence type="ECO:0000256" key="4">
    <source>
        <dbReference type="ARBA" id="ARBA00022692"/>
    </source>
</evidence>
<dbReference type="PANTHER" id="PTHR23513">
    <property type="entry name" value="INTEGRAL MEMBRANE EFFLUX PROTEIN-RELATED"/>
    <property type="match status" value="1"/>
</dbReference>
<keyword evidence="4 7" id="KW-0812">Transmembrane</keyword>
<feature type="transmembrane region" description="Helical" evidence="7">
    <location>
        <begin position="59"/>
        <end position="77"/>
    </location>
</feature>
<feature type="transmembrane region" description="Helical" evidence="7">
    <location>
        <begin position="382"/>
        <end position="405"/>
    </location>
</feature>
<feature type="transmembrane region" description="Helical" evidence="7">
    <location>
        <begin position="301"/>
        <end position="319"/>
    </location>
</feature>
<dbReference type="RefSeq" id="WP_188818690.1">
    <property type="nucleotide sequence ID" value="NZ_BMLK01000004.1"/>
</dbReference>
<organism evidence="9 10">
    <name type="scientific">Novosphingobium indicum</name>
    <dbReference type="NCBI Taxonomy" id="462949"/>
    <lineage>
        <taxon>Bacteria</taxon>
        <taxon>Pseudomonadati</taxon>
        <taxon>Pseudomonadota</taxon>
        <taxon>Alphaproteobacteria</taxon>
        <taxon>Sphingomonadales</taxon>
        <taxon>Sphingomonadaceae</taxon>
        <taxon>Novosphingobium</taxon>
    </lineage>
</organism>
<protein>
    <submittedName>
        <fullName evidence="9">MFS transporter</fullName>
    </submittedName>
</protein>
<dbReference type="Pfam" id="PF05977">
    <property type="entry name" value="MFS_3"/>
    <property type="match status" value="1"/>
</dbReference>
<feature type="transmembrane region" description="Helical" evidence="7">
    <location>
        <begin position="235"/>
        <end position="256"/>
    </location>
</feature>
<name>A0ABQ2JDA8_9SPHN</name>
<proteinExistence type="predicted"/>
<gene>
    <name evidence="9" type="ORF">GCM10011349_11020</name>
</gene>
<dbReference type="Proteomes" id="UP000605099">
    <property type="component" value="Unassembled WGS sequence"/>
</dbReference>
<feature type="transmembrane region" description="Helical" evidence="7">
    <location>
        <begin position="325"/>
        <end position="344"/>
    </location>
</feature>
<evidence type="ECO:0000256" key="5">
    <source>
        <dbReference type="ARBA" id="ARBA00022989"/>
    </source>
</evidence>
<sequence length="556" mass="59668">MAGSEHADRNDAGGAFAPLKEPVFRRIWSASLFSNFGQLFLGVGAAWEMTRLSDEPSMVALVQTAMMVPLMLVTLPAGAIADMFDRRRIAMTGLGFSAVCAAILAMISHFDLVTPWLLLGFCVLIGGGVALFSPSWQASIPEQVSRAHLPAAVALGTISYNVARSFGPALGGLIVVIYGAKAVFGMTAVLYLPLLTAFFLWRRKHIPSRLPPERIDRAIIGGARYALHAPAIRTALMRVLVFGLSTATASALAPLIAKDLLDGDAATFGILLGAQGVGAVTGALFVSAIRERISTEWAVRVFAIASGVALVAIGFSHSLVLTCAAFLVVGAGNILTIAMLNVTVQLSAPRWVTARALSLFSSAITAGIGIGAWGWGVVAGEYSVAVAVIASGIAVAASSLLGFILPIGKDQTFDNDSIEIGYEPEVSLGLTMRSGPVVVEVDYDVDPDRARDFYGVMMKMQGMRKRIGAFQWSIARDIADPALWTERYHCPTWGDYLRMRDRYTQADFAIQEEADGFNRSGSKSRVRRRLERPFGSVRWKADSYDPKQETIGFITP</sequence>
<evidence type="ECO:0000256" key="3">
    <source>
        <dbReference type="ARBA" id="ARBA00022475"/>
    </source>
</evidence>
<feature type="transmembrane region" description="Helical" evidence="7">
    <location>
        <begin position="268"/>
        <end position="289"/>
    </location>
</feature>
<keyword evidence="3" id="KW-1003">Cell membrane</keyword>
<dbReference type="Gene3D" id="1.20.1250.20">
    <property type="entry name" value="MFS general substrate transporter like domains"/>
    <property type="match status" value="1"/>
</dbReference>
<feature type="transmembrane region" description="Helical" evidence="7">
    <location>
        <begin position="89"/>
        <end position="107"/>
    </location>
</feature>
<keyword evidence="2" id="KW-0813">Transport</keyword>
<dbReference type="InterPro" id="IPR010290">
    <property type="entry name" value="TM_effector"/>
</dbReference>
<feature type="transmembrane region" description="Helical" evidence="7">
    <location>
        <begin position="113"/>
        <end position="132"/>
    </location>
</feature>